<dbReference type="PANTHER" id="PTHR42801:SF4">
    <property type="entry name" value="AHPC_TSA FAMILY PROTEIN"/>
    <property type="match status" value="1"/>
</dbReference>
<dbReference type="FunFam" id="3.40.30.10:FF:000007">
    <property type="entry name" value="Thioredoxin-dependent thiol peroxidase"/>
    <property type="match status" value="1"/>
</dbReference>
<keyword evidence="6" id="KW-0560">Oxidoreductase</keyword>
<evidence type="ECO:0000256" key="1">
    <source>
        <dbReference type="ARBA" id="ARBA00003330"/>
    </source>
</evidence>
<dbReference type="PANTHER" id="PTHR42801">
    <property type="entry name" value="THIOREDOXIN-DEPENDENT PEROXIDE REDUCTASE"/>
    <property type="match status" value="1"/>
</dbReference>
<comment type="subunit">
    <text evidence="2">Monomer.</text>
</comment>
<proteinExistence type="inferred from homology"/>
<evidence type="ECO:0000256" key="4">
    <source>
        <dbReference type="ARBA" id="ARBA00022559"/>
    </source>
</evidence>
<dbReference type="GO" id="GO:0008379">
    <property type="term" value="F:thioredoxin peroxidase activity"/>
    <property type="evidence" value="ECO:0007669"/>
    <property type="project" value="TreeGrafter"/>
</dbReference>
<evidence type="ECO:0000313" key="16">
    <source>
        <dbReference type="Proteomes" id="UP000654108"/>
    </source>
</evidence>
<dbReference type="PIRSF" id="PIRSF000239">
    <property type="entry name" value="AHPC"/>
    <property type="match status" value="1"/>
</dbReference>
<evidence type="ECO:0000256" key="2">
    <source>
        <dbReference type="ARBA" id="ARBA00011245"/>
    </source>
</evidence>
<keyword evidence="16" id="KW-1185">Reference proteome</keyword>
<dbReference type="Pfam" id="PF00578">
    <property type="entry name" value="AhpC-TSA"/>
    <property type="match status" value="1"/>
</dbReference>
<dbReference type="PROSITE" id="PS51352">
    <property type="entry name" value="THIOREDOXIN_2"/>
    <property type="match status" value="1"/>
</dbReference>
<evidence type="ECO:0000256" key="3">
    <source>
        <dbReference type="ARBA" id="ARBA00013017"/>
    </source>
</evidence>
<dbReference type="Proteomes" id="UP000654108">
    <property type="component" value="Unassembled WGS sequence"/>
</dbReference>
<feature type="active site" description="Cysteine sulfenic acid (-SOH) intermediate; for peroxidase activity" evidence="13">
    <location>
        <position position="46"/>
    </location>
</feature>
<accession>A0A927IRK8</accession>
<comment type="catalytic activity">
    <reaction evidence="12">
        <text>a hydroperoxide + [thioredoxin]-dithiol = an alcohol + [thioredoxin]-disulfide + H2O</text>
        <dbReference type="Rhea" id="RHEA:62620"/>
        <dbReference type="Rhea" id="RHEA-COMP:10698"/>
        <dbReference type="Rhea" id="RHEA-COMP:10700"/>
        <dbReference type="ChEBI" id="CHEBI:15377"/>
        <dbReference type="ChEBI" id="CHEBI:29950"/>
        <dbReference type="ChEBI" id="CHEBI:30879"/>
        <dbReference type="ChEBI" id="CHEBI:35924"/>
        <dbReference type="ChEBI" id="CHEBI:50058"/>
        <dbReference type="EC" id="1.11.1.24"/>
    </reaction>
</comment>
<keyword evidence="8" id="KW-0676">Redox-active center</keyword>
<keyword evidence="7" id="KW-1015">Disulfide bond</keyword>
<dbReference type="InterPro" id="IPR024706">
    <property type="entry name" value="Peroxiredoxin_AhpC-typ"/>
</dbReference>
<dbReference type="GO" id="GO:0034599">
    <property type="term" value="P:cellular response to oxidative stress"/>
    <property type="evidence" value="ECO:0007669"/>
    <property type="project" value="TreeGrafter"/>
</dbReference>
<reference evidence="15" key="1">
    <citation type="submission" date="2020-09" db="EMBL/GenBank/DDBJ databases">
        <title>Genome seq and assembly of Devosia sp.</title>
        <authorList>
            <person name="Chhetri G."/>
        </authorList>
    </citation>
    <scope>NUCLEOTIDE SEQUENCE</scope>
    <source>
        <strain evidence="15">PTR5</strain>
    </source>
</reference>
<evidence type="ECO:0000256" key="5">
    <source>
        <dbReference type="ARBA" id="ARBA00022862"/>
    </source>
</evidence>
<dbReference type="EMBL" id="JACYFU010000001">
    <property type="protein sequence ID" value="MBD8064519.1"/>
    <property type="molecule type" value="Genomic_DNA"/>
</dbReference>
<evidence type="ECO:0000256" key="10">
    <source>
        <dbReference type="ARBA" id="ARBA00038489"/>
    </source>
</evidence>
<keyword evidence="5" id="KW-0049">Antioxidant</keyword>
<sequence length="159" mass="17427">MTTLSVGDPAPPVTLHFDDGSKTLLAELKGRPVVLFFYPEDDSGGCTDENQEFSALAPDFAARGALLFGVSPDPAEKHRKFRAKYDLKVPLVADPERQVIEAFGLWQMKKLYGREFMGLIRTSVIIGADGRIARIVRATRIKGHAAKMLQALDDVLGKA</sequence>
<feature type="domain" description="Thioredoxin" evidence="14">
    <location>
        <begin position="4"/>
        <end position="157"/>
    </location>
</feature>
<evidence type="ECO:0000256" key="12">
    <source>
        <dbReference type="ARBA" id="ARBA00049091"/>
    </source>
</evidence>
<dbReference type="GO" id="GO:0005737">
    <property type="term" value="C:cytoplasm"/>
    <property type="evidence" value="ECO:0007669"/>
    <property type="project" value="TreeGrafter"/>
</dbReference>
<evidence type="ECO:0000256" key="11">
    <source>
        <dbReference type="ARBA" id="ARBA00042639"/>
    </source>
</evidence>
<protein>
    <recommendedName>
        <fullName evidence="3">thioredoxin-dependent peroxiredoxin</fullName>
        <ecNumber evidence="3">1.11.1.24</ecNumber>
    </recommendedName>
    <alternativeName>
        <fullName evidence="9">Thioredoxin peroxidase</fullName>
    </alternativeName>
    <alternativeName>
        <fullName evidence="11">Thioredoxin-dependent peroxiredoxin Bcp</fullName>
    </alternativeName>
</protein>
<dbReference type="EC" id="1.11.1.24" evidence="3"/>
<dbReference type="RefSeq" id="WP_191772625.1">
    <property type="nucleotide sequence ID" value="NZ_JACYFU010000001.1"/>
</dbReference>
<name>A0A927IRK8_9HYPH</name>
<dbReference type="InterPro" id="IPR000866">
    <property type="entry name" value="AhpC/TSA"/>
</dbReference>
<comment type="similarity">
    <text evidence="10">Belongs to the peroxiredoxin family. BCP/PrxQ subfamily.</text>
</comment>
<dbReference type="Gene3D" id="3.40.30.10">
    <property type="entry name" value="Glutaredoxin"/>
    <property type="match status" value="1"/>
</dbReference>
<organism evidence="15 16">
    <name type="scientific">Devosia oryzisoli</name>
    <dbReference type="NCBI Taxonomy" id="2774138"/>
    <lineage>
        <taxon>Bacteria</taxon>
        <taxon>Pseudomonadati</taxon>
        <taxon>Pseudomonadota</taxon>
        <taxon>Alphaproteobacteria</taxon>
        <taxon>Hyphomicrobiales</taxon>
        <taxon>Devosiaceae</taxon>
        <taxon>Devosia</taxon>
    </lineage>
</organism>
<comment type="function">
    <text evidence="1">Thiol-specific peroxidase that catalyzes the reduction of hydrogen peroxide and organic hydroperoxides to water and alcohols, respectively. Plays a role in cell protection against oxidative stress by detoxifying peroxides and as sensor of hydrogen peroxide-mediated signaling events.</text>
</comment>
<keyword evidence="4" id="KW-0575">Peroxidase</keyword>
<dbReference type="GO" id="GO:0045454">
    <property type="term" value="P:cell redox homeostasis"/>
    <property type="evidence" value="ECO:0007669"/>
    <property type="project" value="TreeGrafter"/>
</dbReference>
<evidence type="ECO:0000256" key="9">
    <source>
        <dbReference type="ARBA" id="ARBA00032824"/>
    </source>
</evidence>
<gene>
    <name evidence="15" type="ORF">IC608_03410</name>
</gene>
<dbReference type="CDD" id="cd03017">
    <property type="entry name" value="PRX_BCP"/>
    <property type="match status" value="1"/>
</dbReference>
<dbReference type="SUPFAM" id="SSF52833">
    <property type="entry name" value="Thioredoxin-like"/>
    <property type="match status" value="1"/>
</dbReference>
<evidence type="ECO:0000313" key="15">
    <source>
        <dbReference type="EMBL" id="MBD8064519.1"/>
    </source>
</evidence>
<evidence type="ECO:0000256" key="7">
    <source>
        <dbReference type="ARBA" id="ARBA00023157"/>
    </source>
</evidence>
<dbReference type="InterPro" id="IPR013766">
    <property type="entry name" value="Thioredoxin_domain"/>
</dbReference>
<evidence type="ECO:0000259" key="14">
    <source>
        <dbReference type="PROSITE" id="PS51352"/>
    </source>
</evidence>
<evidence type="ECO:0000256" key="8">
    <source>
        <dbReference type="ARBA" id="ARBA00023284"/>
    </source>
</evidence>
<dbReference type="AlphaFoldDB" id="A0A927IRK8"/>
<dbReference type="InterPro" id="IPR036249">
    <property type="entry name" value="Thioredoxin-like_sf"/>
</dbReference>
<dbReference type="InterPro" id="IPR050924">
    <property type="entry name" value="Peroxiredoxin_BCP/PrxQ"/>
</dbReference>
<comment type="caution">
    <text evidence="15">The sequence shown here is derived from an EMBL/GenBank/DDBJ whole genome shotgun (WGS) entry which is preliminary data.</text>
</comment>
<evidence type="ECO:0000256" key="13">
    <source>
        <dbReference type="PIRSR" id="PIRSR000239-1"/>
    </source>
</evidence>
<evidence type="ECO:0000256" key="6">
    <source>
        <dbReference type="ARBA" id="ARBA00023002"/>
    </source>
</evidence>